<keyword evidence="4" id="KW-1185">Reference proteome</keyword>
<feature type="domain" description="Nephrocystin 3-like N-terminal" evidence="2">
    <location>
        <begin position="83"/>
        <end position="253"/>
    </location>
</feature>
<gene>
    <name evidence="3" type="ORF">CPB83DRAFT_591957</name>
</gene>
<organism evidence="3 4">
    <name type="scientific">Crepidotus variabilis</name>
    <dbReference type="NCBI Taxonomy" id="179855"/>
    <lineage>
        <taxon>Eukaryota</taxon>
        <taxon>Fungi</taxon>
        <taxon>Dikarya</taxon>
        <taxon>Basidiomycota</taxon>
        <taxon>Agaricomycotina</taxon>
        <taxon>Agaricomycetes</taxon>
        <taxon>Agaricomycetidae</taxon>
        <taxon>Agaricales</taxon>
        <taxon>Agaricineae</taxon>
        <taxon>Crepidotaceae</taxon>
        <taxon>Crepidotus</taxon>
    </lineage>
</organism>
<keyword evidence="1" id="KW-0677">Repeat</keyword>
<dbReference type="Gene3D" id="3.40.50.300">
    <property type="entry name" value="P-loop containing nucleotide triphosphate hydrolases"/>
    <property type="match status" value="1"/>
</dbReference>
<name>A0A9P6EPX5_9AGAR</name>
<dbReference type="SUPFAM" id="SSF52540">
    <property type="entry name" value="P-loop containing nucleoside triphosphate hydrolases"/>
    <property type="match status" value="1"/>
</dbReference>
<sequence>MDPYRSKPSVAFMPSASNATFHGGNYTVAGVINDHHTNQINLSGITPMELLLAHCALDALVNSNERYDPPKCAPHTRDPVMEKIITWTNKPYRGPSVLWLSGSAGAGKTAICQTVAEQFLMKRLLLGSFFFSRTGATSESGRSDGDRLIPTLVYQLFQAFPETKQFIEEEIRRDPALLHKSRQYQMAVLFENSLTSFSWRKAMRQIFGKKVRLIVIDGLDECQDTSVQRDLLRIISSTATNLSLPLRFLIASRPEGHITQSFKRYFKGVDIHHIQLDDEPSARIGIMTFLQDGFRDIHEHHPLQQNLETSWPGESVLSLLADKSSPQFVYASTVMKYVQSTKHLPSARLDAILNISYPPQPYTEDDPFDELDRLYRFIFSGIEGRDRPTVNCCLSIIYLAGREDFTVPLPTPSLFEGLFGLHPGGARIMLEPLLAVLAVPSEPDTPVQSHHAHLFEFLLNPHRSGTSVLDLTIANTLILKHYCSSPFSEYLGEASLFALKGMIHHAEMICITPDSRGFVDRLFVALFSKVLWYTQDQGIVEKFEILDDAFTILSQIQVHFKTFILHI</sequence>
<reference evidence="3" key="1">
    <citation type="submission" date="2020-11" db="EMBL/GenBank/DDBJ databases">
        <authorList>
            <consortium name="DOE Joint Genome Institute"/>
            <person name="Ahrendt S."/>
            <person name="Riley R."/>
            <person name="Andreopoulos W."/>
            <person name="Labutti K."/>
            <person name="Pangilinan J."/>
            <person name="Ruiz-Duenas F.J."/>
            <person name="Barrasa J.M."/>
            <person name="Sanchez-Garcia M."/>
            <person name="Camarero S."/>
            <person name="Miyauchi S."/>
            <person name="Serrano A."/>
            <person name="Linde D."/>
            <person name="Babiker R."/>
            <person name="Drula E."/>
            <person name="Ayuso-Fernandez I."/>
            <person name="Pacheco R."/>
            <person name="Padilla G."/>
            <person name="Ferreira P."/>
            <person name="Barriuso J."/>
            <person name="Kellner H."/>
            <person name="Castanera R."/>
            <person name="Alfaro M."/>
            <person name="Ramirez L."/>
            <person name="Pisabarro A.G."/>
            <person name="Kuo A."/>
            <person name="Tritt A."/>
            <person name="Lipzen A."/>
            <person name="He G."/>
            <person name="Yan M."/>
            <person name="Ng V."/>
            <person name="Cullen D."/>
            <person name="Martin F."/>
            <person name="Rosso M.-N."/>
            <person name="Henrissat B."/>
            <person name="Hibbett D."/>
            <person name="Martinez A.T."/>
            <person name="Grigoriev I.V."/>
        </authorList>
    </citation>
    <scope>NUCLEOTIDE SEQUENCE</scope>
    <source>
        <strain evidence="3">CBS 506.95</strain>
    </source>
</reference>
<accession>A0A9P6EPX5</accession>
<dbReference type="InterPro" id="IPR027417">
    <property type="entry name" value="P-loop_NTPase"/>
</dbReference>
<dbReference type="PANTHER" id="PTHR10039">
    <property type="entry name" value="AMELOGENIN"/>
    <property type="match status" value="1"/>
</dbReference>
<protein>
    <recommendedName>
        <fullName evidence="2">Nephrocystin 3-like N-terminal domain-containing protein</fullName>
    </recommendedName>
</protein>
<proteinExistence type="predicted"/>
<dbReference type="EMBL" id="MU157830">
    <property type="protein sequence ID" value="KAF9532987.1"/>
    <property type="molecule type" value="Genomic_DNA"/>
</dbReference>
<evidence type="ECO:0000259" key="2">
    <source>
        <dbReference type="Pfam" id="PF24883"/>
    </source>
</evidence>
<evidence type="ECO:0000313" key="4">
    <source>
        <dbReference type="Proteomes" id="UP000807306"/>
    </source>
</evidence>
<dbReference type="Proteomes" id="UP000807306">
    <property type="component" value="Unassembled WGS sequence"/>
</dbReference>
<evidence type="ECO:0000313" key="3">
    <source>
        <dbReference type="EMBL" id="KAF9532987.1"/>
    </source>
</evidence>
<dbReference type="InterPro" id="IPR056884">
    <property type="entry name" value="NPHP3-like_N"/>
</dbReference>
<dbReference type="OrthoDB" id="7464126at2759"/>
<evidence type="ECO:0000256" key="1">
    <source>
        <dbReference type="ARBA" id="ARBA00022737"/>
    </source>
</evidence>
<comment type="caution">
    <text evidence="3">The sequence shown here is derived from an EMBL/GenBank/DDBJ whole genome shotgun (WGS) entry which is preliminary data.</text>
</comment>
<dbReference type="Pfam" id="PF24883">
    <property type="entry name" value="NPHP3_N"/>
    <property type="match status" value="1"/>
</dbReference>
<dbReference type="AlphaFoldDB" id="A0A9P6EPX5"/>